<keyword evidence="6 7" id="KW-0472">Membrane</keyword>
<gene>
    <name evidence="8" type="ORF">ASZ90_018711</name>
</gene>
<accession>A0A0W8E5M7</accession>
<dbReference type="NCBIfam" id="NF037981">
    <property type="entry name" value="NCS2_1"/>
    <property type="match status" value="1"/>
</dbReference>
<feature type="transmembrane region" description="Helical" evidence="7">
    <location>
        <begin position="227"/>
        <end position="253"/>
    </location>
</feature>
<keyword evidence="4 7" id="KW-0812">Transmembrane</keyword>
<feature type="transmembrane region" description="Helical" evidence="7">
    <location>
        <begin position="159"/>
        <end position="176"/>
    </location>
</feature>
<comment type="subcellular location">
    <subcellularLocation>
        <location evidence="1">Membrane</location>
        <topology evidence="1">Multi-pass membrane protein</topology>
    </subcellularLocation>
</comment>
<feature type="transmembrane region" description="Helical" evidence="7">
    <location>
        <begin position="76"/>
        <end position="93"/>
    </location>
</feature>
<feature type="transmembrane region" description="Helical" evidence="7">
    <location>
        <begin position="129"/>
        <end position="147"/>
    </location>
</feature>
<protein>
    <submittedName>
        <fullName evidence="8">Xanthine permease</fullName>
    </submittedName>
</protein>
<feature type="transmembrane region" description="Helical" evidence="7">
    <location>
        <begin position="274"/>
        <end position="294"/>
    </location>
</feature>
<reference evidence="8" key="1">
    <citation type="journal article" date="2015" name="Proc. Natl. Acad. Sci. U.S.A.">
        <title>Networks of energetic and metabolic interactions define dynamics in microbial communities.</title>
        <authorList>
            <person name="Embree M."/>
            <person name="Liu J.K."/>
            <person name="Al-Bassam M.M."/>
            <person name="Zengler K."/>
        </authorList>
    </citation>
    <scope>NUCLEOTIDE SEQUENCE</scope>
</reference>
<evidence type="ECO:0000256" key="4">
    <source>
        <dbReference type="ARBA" id="ARBA00022692"/>
    </source>
</evidence>
<dbReference type="AlphaFoldDB" id="A0A0W8E5M7"/>
<keyword evidence="3" id="KW-0813">Transport</keyword>
<evidence type="ECO:0000256" key="1">
    <source>
        <dbReference type="ARBA" id="ARBA00004141"/>
    </source>
</evidence>
<comment type="similarity">
    <text evidence="2">Belongs to the nucleobase:cation symporter-2 (NCS2) (TC 2.A.40) family.</text>
</comment>
<evidence type="ECO:0000256" key="6">
    <source>
        <dbReference type="ARBA" id="ARBA00023136"/>
    </source>
</evidence>
<dbReference type="InterPro" id="IPR006043">
    <property type="entry name" value="NCS2"/>
</dbReference>
<dbReference type="PANTHER" id="PTHR42810">
    <property type="entry name" value="PURINE PERMEASE C1399.01C-RELATED"/>
    <property type="match status" value="1"/>
</dbReference>
<evidence type="ECO:0000256" key="3">
    <source>
        <dbReference type="ARBA" id="ARBA00022448"/>
    </source>
</evidence>
<evidence type="ECO:0000313" key="8">
    <source>
        <dbReference type="EMBL" id="KUG03931.1"/>
    </source>
</evidence>
<feature type="transmembrane region" description="Helical" evidence="7">
    <location>
        <begin position="368"/>
        <end position="388"/>
    </location>
</feature>
<keyword evidence="5 7" id="KW-1133">Transmembrane helix</keyword>
<feature type="transmembrane region" description="Helical" evidence="7">
    <location>
        <begin position="400"/>
        <end position="419"/>
    </location>
</feature>
<dbReference type="GO" id="GO:0005886">
    <property type="term" value="C:plasma membrane"/>
    <property type="evidence" value="ECO:0007669"/>
    <property type="project" value="TreeGrafter"/>
</dbReference>
<comment type="caution">
    <text evidence="8">The sequence shown here is derived from an EMBL/GenBank/DDBJ whole genome shotgun (WGS) entry which is preliminary data.</text>
</comment>
<dbReference type="GO" id="GO:0042907">
    <property type="term" value="F:xanthine transmembrane transporter activity"/>
    <property type="evidence" value="ECO:0007669"/>
    <property type="project" value="TreeGrafter"/>
</dbReference>
<name>A0A0W8E5M7_9ZZZZ</name>
<dbReference type="EMBL" id="LNQE01001865">
    <property type="protein sequence ID" value="KUG03931.1"/>
    <property type="molecule type" value="Genomic_DNA"/>
</dbReference>
<feature type="transmembrane region" description="Helical" evidence="7">
    <location>
        <begin position="49"/>
        <end position="69"/>
    </location>
</feature>
<proteinExistence type="inferred from homology"/>
<evidence type="ECO:0000256" key="2">
    <source>
        <dbReference type="ARBA" id="ARBA00008821"/>
    </source>
</evidence>
<feature type="transmembrane region" description="Helical" evidence="7">
    <location>
        <begin position="340"/>
        <end position="362"/>
    </location>
</feature>
<organism evidence="8">
    <name type="scientific">hydrocarbon metagenome</name>
    <dbReference type="NCBI Taxonomy" id="938273"/>
    <lineage>
        <taxon>unclassified sequences</taxon>
        <taxon>metagenomes</taxon>
        <taxon>ecological metagenomes</taxon>
    </lineage>
</organism>
<sequence>MKLKYKLEDRPPALEMLAYGLQWLALTVPALVIIGQVIAGVQFDNIHDHVLYLQKLTFATGLLLIIQVLWGHRLPLVIGPATVLLVGILASQASTFDSVYSAIFLGGLSLAVLSFSGLFSYVHGLFTPRVVVVILLLIAFTMAPTIMNLVMARESSVPVIYNLSFALLATSLLFAADHHIKGIWKATLVVWAILLGSVLYYIIFPTAPANIDVGKTAYWASFLSDVSFTLVVEPGVLISFLLCFLALSINDLGSIQSLTSFLKASDVNGRTRRGIGVTGLGNMLSGLLGVVGPVNYSMSPGVIATTGCASRYPLIPAGLGLAVISFSPWIMKFMSNIPQVIIGCILIYLMSIQIAASLLLLIEKNALLNFSSGIIIGFPLITATLIAFMPAEIVSTFPHMLRPIVGNGFVMGVIIVMLLEHVLLAERK</sequence>
<feature type="transmembrane region" description="Helical" evidence="7">
    <location>
        <begin position="99"/>
        <end position="122"/>
    </location>
</feature>
<feature type="transmembrane region" description="Helical" evidence="7">
    <location>
        <begin position="21"/>
        <end position="43"/>
    </location>
</feature>
<dbReference type="PANTHER" id="PTHR42810:SF2">
    <property type="entry name" value="PURINE PERMEASE C1399.01C-RELATED"/>
    <property type="match status" value="1"/>
</dbReference>
<evidence type="ECO:0000256" key="7">
    <source>
        <dbReference type="SAM" id="Phobius"/>
    </source>
</evidence>
<evidence type="ECO:0000256" key="5">
    <source>
        <dbReference type="ARBA" id="ARBA00022989"/>
    </source>
</evidence>
<dbReference type="Pfam" id="PF00860">
    <property type="entry name" value="Xan_ur_permease"/>
    <property type="match status" value="1"/>
</dbReference>
<feature type="transmembrane region" description="Helical" evidence="7">
    <location>
        <begin position="188"/>
        <end position="207"/>
    </location>
</feature>